<gene>
    <name evidence="15" type="primary">Gadd45gip1</name>
    <name evidence="15" type="ORF">FJT64_006055</name>
</gene>
<evidence type="ECO:0000256" key="9">
    <source>
        <dbReference type="ARBA" id="ARBA00023306"/>
    </source>
</evidence>
<comment type="caution">
    <text evidence="15">The sequence shown here is derived from an EMBL/GenBank/DDBJ whole genome shotgun (WGS) entry which is preliminary data.</text>
</comment>
<sequence length="334" mass="38693">MEVQGLSPEASEKRITLSEVWAVPKMNISVPRISKRHRQTWRHLENLDVPDCSKGEVHLLLGANVLEAVIQHERDSLTFPVSRHRGLYPYLFKGVGLCFVLAKALAMGGGVSTAADQDDQPAVTPGLPAPPVNTNVSGLRDWHYRKYHGKQPVVDEETAHMRSLRAQRRIWALYGTKTGINPAVGWPVKKEWEDKMEYESLAYPDTLQEMVQKYEAEKRAKEEAIKERMDAIDAKMENLEKWKREILEKKRKKERELQAAKEKHDRLIEEVKEYLGFKVDSKDPRFKEILEKKELEEKKRAKEAKKKEKQAKALAKLRQMTNEMMEKEMPAEKE</sequence>
<dbReference type="InterPro" id="IPR043035">
    <property type="entry name" value="Ribosomal_mL64_sf"/>
</dbReference>
<dbReference type="Gene3D" id="6.10.280.120">
    <property type="entry name" value="Growth arrest and DNA-damage-inducible proteins-interacting protein 1"/>
    <property type="match status" value="1"/>
</dbReference>
<evidence type="ECO:0000256" key="13">
    <source>
        <dbReference type="ARBA" id="ARBA00060144"/>
    </source>
</evidence>
<comment type="similarity">
    <text evidence="3">Belongs to the mitochondrion-specific ribosomal protein mL64 family.</text>
</comment>
<evidence type="ECO:0000313" key="15">
    <source>
        <dbReference type="EMBL" id="KAF0296496.1"/>
    </source>
</evidence>
<dbReference type="GO" id="GO:1990904">
    <property type="term" value="C:ribonucleoprotein complex"/>
    <property type="evidence" value="ECO:0007669"/>
    <property type="project" value="UniProtKB-KW"/>
</dbReference>
<evidence type="ECO:0000256" key="11">
    <source>
        <dbReference type="ARBA" id="ARBA00035184"/>
    </source>
</evidence>
<evidence type="ECO:0000256" key="2">
    <source>
        <dbReference type="ARBA" id="ARBA00004173"/>
    </source>
</evidence>
<keyword evidence="16" id="KW-1185">Reference proteome</keyword>
<dbReference type="GO" id="GO:0005840">
    <property type="term" value="C:ribosome"/>
    <property type="evidence" value="ECO:0007669"/>
    <property type="project" value="UniProtKB-KW"/>
</dbReference>
<keyword evidence="7" id="KW-0539">Nucleus</keyword>
<evidence type="ECO:0000256" key="3">
    <source>
        <dbReference type="ARBA" id="ARBA00005421"/>
    </source>
</evidence>
<evidence type="ECO:0000256" key="4">
    <source>
        <dbReference type="ARBA" id="ARBA00022980"/>
    </source>
</evidence>
<evidence type="ECO:0000256" key="1">
    <source>
        <dbReference type="ARBA" id="ARBA00004123"/>
    </source>
</evidence>
<keyword evidence="8" id="KW-0687">Ribonucleoprotein</keyword>
<dbReference type="Pfam" id="PF10147">
    <property type="entry name" value="CR6_interact"/>
    <property type="match status" value="1"/>
</dbReference>
<dbReference type="PANTHER" id="PTHR31761">
    <property type="entry name" value="GROWTH ARREST AND DNA DAMAGE-INDUCIBLE PROTEINS-INTERACTING PROTEIN 1 GADD45GIP1"/>
    <property type="match status" value="1"/>
</dbReference>
<evidence type="ECO:0000256" key="6">
    <source>
        <dbReference type="ARBA" id="ARBA00023128"/>
    </source>
</evidence>
<dbReference type="GO" id="GO:0005739">
    <property type="term" value="C:mitochondrion"/>
    <property type="evidence" value="ECO:0007669"/>
    <property type="project" value="UniProtKB-SubCell"/>
</dbReference>
<protein>
    <recommendedName>
        <fullName evidence="11">Large ribosomal subunit protein mL64</fullName>
    </recommendedName>
    <alternativeName>
        <fullName evidence="10">39S ribosomal protein L59, mitochondrial</fullName>
    </alternativeName>
    <alternativeName>
        <fullName evidence="12">Growth arrest and DNA damage-inducible proteins-interacting protein 1</fullName>
    </alternativeName>
</protein>
<keyword evidence="4" id="KW-0689">Ribosomal protein</keyword>
<name>A0A6A4VPI5_AMPAM</name>
<dbReference type="InterPro" id="IPR018472">
    <property type="entry name" value="Ribosomal_mL64"/>
</dbReference>
<keyword evidence="6" id="KW-0496">Mitochondrion</keyword>
<organism evidence="15 16">
    <name type="scientific">Amphibalanus amphitrite</name>
    <name type="common">Striped barnacle</name>
    <name type="synonym">Balanus amphitrite</name>
    <dbReference type="NCBI Taxonomy" id="1232801"/>
    <lineage>
        <taxon>Eukaryota</taxon>
        <taxon>Metazoa</taxon>
        <taxon>Ecdysozoa</taxon>
        <taxon>Arthropoda</taxon>
        <taxon>Crustacea</taxon>
        <taxon>Multicrustacea</taxon>
        <taxon>Cirripedia</taxon>
        <taxon>Thoracica</taxon>
        <taxon>Thoracicalcarea</taxon>
        <taxon>Balanomorpha</taxon>
        <taxon>Balanoidea</taxon>
        <taxon>Balanidae</taxon>
        <taxon>Amphibalaninae</taxon>
        <taxon>Amphibalanus</taxon>
    </lineage>
</organism>
<comment type="subcellular location">
    <subcellularLocation>
        <location evidence="2">Mitochondrion</location>
    </subcellularLocation>
    <subcellularLocation>
        <location evidence="1">Nucleus</location>
    </subcellularLocation>
</comment>
<keyword evidence="9" id="KW-0131">Cell cycle</keyword>
<feature type="coiled-coil region" evidence="14">
    <location>
        <begin position="207"/>
        <end position="312"/>
    </location>
</feature>
<accession>A0A6A4VPI5</accession>
<dbReference type="AlphaFoldDB" id="A0A6A4VPI5"/>
<keyword evidence="5 14" id="KW-0175">Coiled coil</keyword>
<evidence type="ECO:0000256" key="10">
    <source>
        <dbReference type="ARBA" id="ARBA00030700"/>
    </source>
</evidence>
<evidence type="ECO:0000256" key="5">
    <source>
        <dbReference type="ARBA" id="ARBA00023054"/>
    </source>
</evidence>
<dbReference type="PANTHER" id="PTHR31761:SF1">
    <property type="entry name" value="LARGE RIBOSOMAL SUBUNIT PROTEIN ML64"/>
    <property type="match status" value="1"/>
</dbReference>
<dbReference type="OrthoDB" id="6247992at2759"/>
<dbReference type="EMBL" id="VIIS01001555">
    <property type="protein sequence ID" value="KAF0296496.1"/>
    <property type="molecule type" value="Genomic_DNA"/>
</dbReference>
<dbReference type="Proteomes" id="UP000440578">
    <property type="component" value="Unassembled WGS sequence"/>
</dbReference>
<reference evidence="15 16" key="1">
    <citation type="submission" date="2019-07" db="EMBL/GenBank/DDBJ databases">
        <title>Draft genome assembly of a fouling barnacle, Amphibalanus amphitrite (Darwin, 1854): The first reference genome for Thecostraca.</title>
        <authorList>
            <person name="Kim W."/>
        </authorList>
    </citation>
    <scope>NUCLEOTIDE SEQUENCE [LARGE SCALE GENOMIC DNA]</scope>
    <source>
        <strain evidence="15">SNU_AA5</strain>
        <tissue evidence="15">Soma without cirri and trophi</tissue>
    </source>
</reference>
<evidence type="ECO:0000256" key="7">
    <source>
        <dbReference type="ARBA" id="ARBA00023242"/>
    </source>
</evidence>
<evidence type="ECO:0000256" key="14">
    <source>
        <dbReference type="SAM" id="Coils"/>
    </source>
</evidence>
<proteinExistence type="inferred from homology"/>
<evidence type="ECO:0000313" key="16">
    <source>
        <dbReference type="Proteomes" id="UP000440578"/>
    </source>
</evidence>
<evidence type="ECO:0000256" key="8">
    <source>
        <dbReference type="ARBA" id="ARBA00023274"/>
    </source>
</evidence>
<evidence type="ECO:0000256" key="12">
    <source>
        <dbReference type="ARBA" id="ARBA00035485"/>
    </source>
</evidence>
<dbReference type="GO" id="GO:0005634">
    <property type="term" value="C:nucleus"/>
    <property type="evidence" value="ECO:0007669"/>
    <property type="project" value="UniProtKB-SubCell"/>
</dbReference>
<comment type="function">
    <text evidence="13">Acts as a negative regulator of G1 to S cell cycle phase progression by inhibiting cyclin-dependent kinases. Inhibitory effects are additive with GADD45 proteins but also occur in the absence of GADD45 proteins. Acts as a repressor of the orphan nuclear receptor NR4A1 by inhibiting AB domain-mediated transcriptional activity. May be involved in the hormone-mediated regulation of NR4A1 transcriptional activity. May play a role in mitochondrial protein synthesis.</text>
</comment>